<dbReference type="GO" id="GO:0016740">
    <property type="term" value="F:transferase activity"/>
    <property type="evidence" value="ECO:0007669"/>
    <property type="project" value="UniProtKB-KW"/>
</dbReference>
<protein>
    <submittedName>
        <fullName evidence="1">Putative nucleotidyltransferase-like protein</fullName>
    </submittedName>
</protein>
<comment type="caution">
    <text evidence="1">The sequence shown here is derived from an EMBL/GenBank/DDBJ whole genome shotgun (WGS) entry which is preliminary data.</text>
</comment>
<dbReference type="Pfam" id="PF14907">
    <property type="entry name" value="NTP_transf_5"/>
    <property type="match status" value="1"/>
</dbReference>
<keyword evidence="2" id="KW-1185">Reference proteome</keyword>
<dbReference type="EMBL" id="RJKX01000016">
    <property type="protein sequence ID" value="ROP83878.1"/>
    <property type="molecule type" value="Genomic_DNA"/>
</dbReference>
<organism evidence="1 2">
    <name type="scientific">Stella humosa</name>
    <dbReference type="NCBI Taxonomy" id="94"/>
    <lineage>
        <taxon>Bacteria</taxon>
        <taxon>Pseudomonadati</taxon>
        <taxon>Pseudomonadota</taxon>
        <taxon>Alphaproteobacteria</taxon>
        <taxon>Rhodospirillales</taxon>
        <taxon>Stellaceae</taxon>
        <taxon>Stella</taxon>
    </lineage>
</organism>
<keyword evidence="1" id="KW-0808">Transferase</keyword>
<dbReference type="AlphaFoldDB" id="A0A3N1KZW5"/>
<sequence>MSAHDAGDSGILPPGMITPVQEQLLAIIYGPREEAAALFADWDANVDMTAMDDGCYRLYPLLYQRLRDVAPDHPFLGRLKGMFRRSYYRNNLLFGWACEILRRFRAEGIECIFLKGAALVQSTTMSAGFRPMADVDLLVRPADARRAMAVADARFRPVLDDPLLGDLHLELRHGYSVMDENRLEIDLHWRLAGTWAAGPDPDRPFWDTAERFELFGIPALTLAPTELLYHGIVHGIPRNPVPTIRWISDSLDILALEEERIDWQRLVDLAGRQEQRIVVRTALAYLRRKFSAPVPDFVLAALAVPYGPAEYATFALRARSWGAAVRIEEVRALLPGYLAIAAERLPGRRRIAFLPDDLATPAMRAWVRSLGLDLICEHAPQSPTGAAVRAAVLASSAWRQRFERSLDGLFRCDFQHVAQGSPPAQVYVSIRPAGDGKWAMRAFDTSLADWPTGAVVFRCNAAMAFLHPGILGVDDVLPTPMLSGWTGFPDAVPRLA</sequence>
<dbReference type="InterPro" id="IPR039498">
    <property type="entry name" value="NTP_transf_5"/>
</dbReference>
<dbReference type="RefSeq" id="WP_123693784.1">
    <property type="nucleotide sequence ID" value="NZ_AP019700.1"/>
</dbReference>
<reference evidence="1 2" key="1">
    <citation type="submission" date="2018-11" db="EMBL/GenBank/DDBJ databases">
        <title>Genomic Encyclopedia of Type Strains, Phase IV (KMG-IV): sequencing the most valuable type-strain genomes for metagenomic binning, comparative biology and taxonomic classification.</title>
        <authorList>
            <person name="Goeker M."/>
        </authorList>
    </citation>
    <scope>NUCLEOTIDE SEQUENCE [LARGE SCALE GENOMIC DNA]</scope>
    <source>
        <strain evidence="1 2">DSM 5900</strain>
    </source>
</reference>
<evidence type="ECO:0000313" key="1">
    <source>
        <dbReference type="EMBL" id="ROP83878.1"/>
    </source>
</evidence>
<dbReference type="Proteomes" id="UP000278222">
    <property type="component" value="Unassembled WGS sequence"/>
</dbReference>
<dbReference type="OrthoDB" id="9773927at2"/>
<proteinExistence type="predicted"/>
<name>A0A3N1KZW5_9PROT</name>
<accession>A0A3N1KZW5</accession>
<gene>
    <name evidence="1" type="ORF">EDC65_4527</name>
</gene>
<evidence type="ECO:0000313" key="2">
    <source>
        <dbReference type="Proteomes" id="UP000278222"/>
    </source>
</evidence>